<dbReference type="AlphaFoldDB" id="A0A9X1WXQ3"/>
<dbReference type="Pfam" id="PF00440">
    <property type="entry name" value="TetR_N"/>
    <property type="match status" value="1"/>
</dbReference>
<dbReference type="PRINTS" id="PR00455">
    <property type="entry name" value="HTHTETR"/>
</dbReference>
<dbReference type="InterPro" id="IPR009057">
    <property type="entry name" value="Homeodomain-like_sf"/>
</dbReference>
<name>A0A9X1WXQ3_9GAMM</name>
<dbReference type="EMBL" id="JAKUML010000003">
    <property type="protein sequence ID" value="MCJ8145787.1"/>
    <property type="molecule type" value="Genomic_DNA"/>
</dbReference>
<dbReference type="RefSeq" id="WP_241570487.1">
    <property type="nucleotide sequence ID" value="NZ_JAKUML010000003.1"/>
</dbReference>
<dbReference type="PROSITE" id="PS50977">
    <property type="entry name" value="HTH_TETR_2"/>
    <property type="match status" value="1"/>
</dbReference>
<feature type="domain" description="HTH tetR-type" evidence="3">
    <location>
        <begin position="4"/>
        <end position="64"/>
    </location>
</feature>
<dbReference type="GO" id="GO:0003677">
    <property type="term" value="F:DNA binding"/>
    <property type="evidence" value="ECO:0007669"/>
    <property type="project" value="UniProtKB-UniRule"/>
</dbReference>
<evidence type="ECO:0000256" key="1">
    <source>
        <dbReference type="ARBA" id="ARBA00023125"/>
    </source>
</evidence>
<accession>A0A9X1WXQ3</accession>
<protein>
    <submittedName>
        <fullName evidence="4">TetR/AcrR family transcriptional regulator</fullName>
    </submittedName>
</protein>
<dbReference type="InterPro" id="IPR050624">
    <property type="entry name" value="HTH-type_Tx_Regulator"/>
</dbReference>
<feature type="DNA-binding region" description="H-T-H motif" evidence="2">
    <location>
        <begin position="27"/>
        <end position="46"/>
    </location>
</feature>
<keyword evidence="5" id="KW-1185">Reference proteome</keyword>
<organism evidence="4 5">
    <name type="scientific">Acinetobacter sedimenti</name>
    <dbReference type="NCBI Taxonomy" id="2919922"/>
    <lineage>
        <taxon>Bacteria</taxon>
        <taxon>Pseudomonadati</taxon>
        <taxon>Pseudomonadota</taxon>
        <taxon>Gammaproteobacteria</taxon>
        <taxon>Moraxellales</taxon>
        <taxon>Moraxellaceae</taxon>
        <taxon>Acinetobacter</taxon>
    </lineage>
</organism>
<sequence length="231" mass="26857">MKASKTKERILQTSLALFNEKGERAVTTNHIASELGISPGNLYYHYRNKQEIIRALFDQYRQETVDVLNMPEGRDLTSSDKIQYFQSLSKQLWSYRFLHRDIHHLIEANPEFQKLYPIFASQVMKQGQKIYQGFVDVGLMEMTPPEIEALIINLWIVLTNWSNFLYMSGHLKDDKDSEHLVWQALRQMVFLEGPYLRGESRETYEQLLGNMGDSNLFAVLSNSPTKIADSD</sequence>
<evidence type="ECO:0000256" key="2">
    <source>
        <dbReference type="PROSITE-ProRule" id="PRU00335"/>
    </source>
</evidence>
<evidence type="ECO:0000259" key="3">
    <source>
        <dbReference type="PROSITE" id="PS50977"/>
    </source>
</evidence>
<dbReference type="PANTHER" id="PTHR43479:SF12">
    <property type="entry name" value="TRANSCRIPTIONAL REGULATORY PROTEIN"/>
    <property type="match status" value="1"/>
</dbReference>
<comment type="caution">
    <text evidence="4">The sequence shown here is derived from an EMBL/GenBank/DDBJ whole genome shotgun (WGS) entry which is preliminary data.</text>
</comment>
<dbReference type="InterPro" id="IPR001647">
    <property type="entry name" value="HTH_TetR"/>
</dbReference>
<dbReference type="PANTHER" id="PTHR43479">
    <property type="entry name" value="ACREF/ENVCD OPERON REPRESSOR-RELATED"/>
    <property type="match status" value="1"/>
</dbReference>
<dbReference type="Gene3D" id="1.10.357.10">
    <property type="entry name" value="Tetracycline Repressor, domain 2"/>
    <property type="match status" value="1"/>
</dbReference>
<dbReference type="Proteomes" id="UP001139701">
    <property type="component" value="Unassembled WGS sequence"/>
</dbReference>
<gene>
    <name evidence="4" type="ORF">MKI79_02490</name>
</gene>
<dbReference type="SUPFAM" id="SSF46689">
    <property type="entry name" value="Homeodomain-like"/>
    <property type="match status" value="1"/>
</dbReference>
<dbReference type="InterPro" id="IPR025722">
    <property type="entry name" value="TetR"/>
</dbReference>
<evidence type="ECO:0000313" key="4">
    <source>
        <dbReference type="EMBL" id="MCJ8145787.1"/>
    </source>
</evidence>
<reference evidence="4" key="1">
    <citation type="submission" date="2022-02" db="EMBL/GenBank/DDBJ databases">
        <title>Acinetobacter A3.8 sp. nov., isolated from Sediment (Zhairuo Island).</title>
        <authorList>
            <person name="Zheng K."/>
        </authorList>
    </citation>
    <scope>NUCLEOTIDE SEQUENCE</scope>
    <source>
        <strain evidence="4">A3.8</strain>
    </source>
</reference>
<evidence type="ECO:0000313" key="5">
    <source>
        <dbReference type="Proteomes" id="UP001139701"/>
    </source>
</evidence>
<dbReference type="Pfam" id="PF13972">
    <property type="entry name" value="TetR"/>
    <property type="match status" value="1"/>
</dbReference>
<keyword evidence="1 2" id="KW-0238">DNA-binding</keyword>
<proteinExistence type="predicted"/>